<keyword evidence="5" id="KW-0328">Glycosyltransferase</keyword>
<dbReference type="AlphaFoldDB" id="A0A655F7P6"/>
<dbReference type="InterPro" id="IPR017853">
    <property type="entry name" value="GH"/>
</dbReference>
<dbReference type="SUPFAM" id="SSF51445">
    <property type="entry name" value="(Trans)glycosidases"/>
    <property type="match status" value="1"/>
</dbReference>
<comment type="similarity">
    <text evidence="2">Belongs to the disproportionating enzyme family.</text>
</comment>
<evidence type="ECO:0000256" key="8">
    <source>
        <dbReference type="ARBA" id="ARBA00031423"/>
    </source>
</evidence>
<organism evidence="11 12">
    <name type="scientific">Mycobacterium tuberculosis</name>
    <dbReference type="NCBI Taxonomy" id="1773"/>
    <lineage>
        <taxon>Bacteria</taxon>
        <taxon>Bacillati</taxon>
        <taxon>Actinomycetota</taxon>
        <taxon>Actinomycetes</taxon>
        <taxon>Mycobacteriales</taxon>
        <taxon>Mycobacteriaceae</taxon>
        <taxon>Mycobacterium</taxon>
        <taxon>Mycobacterium tuberculosis complex</taxon>
    </lineage>
</organism>
<evidence type="ECO:0000256" key="7">
    <source>
        <dbReference type="ARBA" id="ARBA00023277"/>
    </source>
</evidence>
<keyword evidence="7" id="KW-0119">Carbohydrate metabolism</keyword>
<evidence type="ECO:0000256" key="2">
    <source>
        <dbReference type="ARBA" id="ARBA00005684"/>
    </source>
</evidence>
<keyword evidence="6 11" id="KW-0808">Transferase</keyword>
<evidence type="ECO:0000256" key="9">
    <source>
        <dbReference type="ARBA" id="ARBA00031501"/>
    </source>
</evidence>
<dbReference type="GO" id="GO:0005975">
    <property type="term" value="P:carbohydrate metabolic process"/>
    <property type="evidence" value="ECO:0007669"/>
    <property type="project" value="InterPro"/>
</dbReference>
<comment type="catalytic activity">
    <reaction evidence="1">
        <text>Transfers a segment of a (1-&gt;4)-alpha-D-glucan to a new position in an acceptor, which may be glucose or a (1-&gt;4)-alpha-D-glucan.</text>
        <dbReference type="EC" id="2.4.1.25"/>
    </reaction>
</comment>
<evidence type="ECO:0000313" key="12">
    <source>
        <dbReference type="Proteomes" id="UP000039217"/>
    </source>
</evidence>
<proteinExistence type="inferred from homology"/>
<evidence type="ECO:0000256" key="6">
    <source>
        <dbReference type="ARBA" id="ARBA00022679"/>
    </source>
</evidence>
<evidence type="ECO:0000256" key="1">
    <source>
        <dbReference type="ARBA" id="ARBA00000439"/>
    </source>
</evidence>
<evidence type="ECO:0000256" key="3">
    <source>
        <dbReference type="ARBA" id="ARBA00012560"/>
    </source>
</evidence>
<dbReference type="Gene3D" id="3.20.20.80">
    <property type="entry name" value="Glycosidases"/>
    <property type="match status" value="1"/>
</dbReference>
<dbReference type="EC" id="2.4.1.25" evidence="3"/>
<name>A0A655F7P6_MYCTX</name>
<accession>A0A655F7P6</accession>
<evidence type="ECO:0000313" key="11">
    <source>
        <dbReference type="EMBL" id="CNV50393.1"/>
    </source>
</evidence>
<evidence type="ECO:0000256" key="5">
    <source>
        <dbReference type="ARBA" id="ARBA00022676"/>
    </source>
</evidence>
<feature type="region of interest" description="Disordered" evidence="10">
    <location>
        <begin position="46"/>
        <end position="65"/>
    </location>
</feature>
<dbReference type="Pfam" id="PF02446">
    <property type="entry name" value="Glyco_hydro_77"/>
    <property type="match status" value="1"/>
</dbReference>
<reference evidence="11 12" key="1">
    <citation type="submission" date="2015-03" db="EMBL/GenBank/DDBJ databases">
        <authorList>
            <consortium name="Pathogen Informatics"/>
        </authorList>
    </citation>
    <scope>NUCLEOTIDE SEQUENCE [LARGE SCALE GENOMIC DNA]</scope>
    <source>
        <strain evidence="11 12">D00501624</strain>
    </source>
</reference>
<evidence type="ECO:0000256" key="4">
    <source>
        <dbReference type="ARBA" id="ARBA00020295"/>
    </source>
</evidence>
<evidence type="ECO:0000256" key="10">
    <source>
        <dbReference type="SAM" id="MobiDB-lite"/>
    </source>
</evidence>
<gene>
    <name evidence="11" type="ORF">ERS007661_02554</name>
</gene>
<dbReference type="Proteomes" id="UP000039217">
    <property type="component" value="Unassembled WGS sequence"/>
</dbReference>
<dbReference type="EMBL" id="CQQC01000920">
    <property type="protein sequence ID" value="CNV50393.1"/>
    <property type="molecule type" value="Genomic_DNA"/>
</dbReference>
<protein>
    <recommendedName>
        <fullName evidence="4">4-alpha-glucanotransferase</fullName>
        <ecNumber evidence="3">2.4.1.25</ecNumber>
    </recommendedName>
    <alternativeName>
        <fullName evidence="8">Amylomaltase</fullName>
    </alternativeName>
    <alternativeName>
        <fullName evidence="9">Disproportionating enzyme</fullName>
    </alternativeName>
</protein>
<dbReference type="InterPro" id="IPR003385">
    <property type="entry name" value="Glyco_hydro_77"/>
</dbReference>
<dbReference type="GO" id="GO:0004134">
    <property type="term" value="F:4-alpha-glucanotransferase activity"/>
    <property type="evidence" value="ECO:0007669"/>
    <property type="project" value="UniProtKB-EC"/>
</dbReference>
<sequence>MAELRRVGLLADGAEPDSEEAVLALYRYLGRTPSRLLAVALTDAVGDRRTQNQPGTTDEYPNWRVPLTGPDGQPMLLEDIFTDRRAATLAEAVRAATTSPMSCW</sequence>